<evidence type="ECO:0000313" key="2">
    <source>
        <dbReference type="Proteomes" id="UP000256409"/>
    </source>
</evidence>
<name>A0A3D8YJE5_STAPS</name>
<feature type="non-terminal residue" evidence="1">
    <location>
        <position position="106"/>
    </location>
</feature>
<evidence type="ECO:0000313" key="1">
    <source>
        <dbReference type="EMBL" id="REA80040.1"/>
    </source>
</evidence>
<accession>A0A3D8YJE5</accession>
<keyword evidence="1" id="KW-0675">Receptor</keyword>
<dbReference type="RefSeq" id="WP_220323369.1">
    <property type="nucleotide sequence ID" value="NZ_QQPC01000177.1"/>
</dbReference>
<dbReference type="Proteomes" id="UP000256409">
    <property type="component" value="Unassembled WGS sequence"/>
</dbReference>
<comment type="caution">
    <text evidence="1">The sequence shown here is derived from an EMBL/GenBank/DDBJ whole genome shotgun (WGS) entry which is preliminary data.</text>
</comment>
<reference evidence="2" key="1">
    <citation type="journal article" date="2018" name="Vet. Microbiol.">
        <title>Molecular epidemiology of methicillin-resistant staphylococci amongst veterinary personnel, personnel-owned pets, patients and the hospital environment of two companion animal veterinary hospitals.</title>
        <authorList>
            <person name="Worthing K.A."/>
            <person name="Brown J."/>
            <person name="Gerber L."/>
            <person name="Abraham S."/>
            <person name="Trott D."/>
            <person name="Norris J.M."/>
        </authorList>
    </citation>
    <scope>NUCLEOTIDE SEQUENCE [LARGE SCALE GENOMIC DNA]</scope>
    <source>
        <strain evidence="2">ST496-2</strain>
    </source>
</reference>
<feature type="non-terminal residue" evidence="1">
    <location>
        <position position="1"/>
    </location>
</feature>
<proteinExistence type="predicted"/>
<dbReference type="AlphaFoldDB" id="A0A3D8YJE5"/>
<organism evidence="1 2">
    <name type="scientific">Staphylococcus pseudintermedius</name>
    <dbReference type="NCBI Taxonomy" id="283734"/>
    <lineage>
        <taxon>Bacteria</taxon>
        <taxon>Bacillati</taxon>
        <taxon>Bacillota</taxon>
        <taxon>Bacilli</taxon>
        <taxon>Bacillales</taxon>
        <taxon>Staphylococcaceae</taxon>
        <taxon>Staphylococcus</taxon>
        <taxon>Staphylococcus intermedius group</taxon>
    </lineage>
</organism>
<gene>
    <name evidence="1" type="ORF">DV961_13245</name>
</gene>
<dbReference type="EMBL" id="QQPC01000177">
    <property type="protein sequence ID" value="REA80040.1"/>
    <property type="molecule type" value="Genomic_DNA"/>
</dbReference>
<sequence>TSAVQFVKATTNSLDSTVALGTNVPYIDVALNGSSPPHLGVDSDFTGNPANYYWGFTQDHQDQNYARELAWRADIDHTFADGLVQGGRAGVRLTNRYADNIDTGYN</sequence>
<protein>
    <submittedName>
        <fullName evidence="1">TonB-dependent receptor</fullName>
    </submittedName>
</protein>